<dbReference type="STRING" id="381665.SAMN05216554_0053"/>
<dbReference type="InterPro" id="IPR016541">
    <property type="entry name" value="UCP008505"/>
</dbReference>
<dbReference type="Proteomes" id="UP000198891">
    <property type="component" value="Unassembled WGS sequence"/>
</dbReference>
<dbReference type="InterPro" id="IPR029060">
    <property type="entry name" value="PIN-like_dom_sf"/>
</dbReference>
<organism evidence="1 2">
    <name type="scientific">Herbiconiux ginsengi</name>
    <dbReference type="NCBI Taxonomy" id="381665"/>
    <lineage>
        <taxon>Bacteria</taxon>
        <taxon>Bacillati</taxon>
        <taxon>Actinomycetota</taxon>
        <taxon>Actinomycetes</taxon>
        <taxon>Micrococcales</taxon>
        <taxon>Microbacteriaceae</taxon>
        <taxon>Herbiconiux</taxon>
    </lineage>
</organism>
<reference evidence="1 2" key="1">
    <citation type="submission" date="2016-10" db="EMBL/GenBank/DDBJ databases">
        <authorList>
            <person name="de Groot N.N."/>
        </authorList>
    </citation>
    <scope>NUCLEOTIDE SEQUENCE [LARGE SCALE GENOMIC DNA]</scope>
    <source>
        <strain evidence="1 2">CGMCC 4.3491</strain>
    </source>
</reference>
<dbReference type="AlphaFoldDB" id="A0A1H3U3X3"/>
<name>A0A1H3U3X3_9MICO</name>
<evidence type="ECO:0000313" key="1">
    <source>
        <dbReference type="EMBL" id="SDZ56565.1"/>
    </source>
</evidence>
<dbReference type="OrthoDB" id="338425at2"/>
<gene>
    <name evidence="1" type="ORF">SAMN05216554_0053</name>
</gene>
<dbReference type="RefSeq" id="WP_092558427.1">
    <property type="nucleotide sequence ID" value="NZ_FNPZ01000010.1"/>
</dbReference>
<evidence type="ECO:0008006" key="3">
    <source>
        <dbReference type="Google" id="ProtNLM"/>
    </source>
</evidence>
<protein>
    <recommendedName>
        <fullName evidence="3">PIN domain-containing protein</fullName>
    </recommendedName>
</protein>
<accession>A0A1H3U3X3</accession>
<dbReference type="Pfam" id="PF14367">
    <property type="entry name" value="DUF4411"/>
    <property type="match status" value="1"/>
</dbReference>
<sequence length="161" mass="17669">MTYLLDANIFIQSNQAHYGLDFVPAFWDWLDRSFNAGLLKSIQPIGTEIAAGHDDLTTWAAARSSMFVPMDAACAPSLQALATWANAGHFTAAAVTEFLGAADYELVAYAHAHSLTVVTMEKSEPQRRNKVKIPDACIAHGVAWRTPFEMLRLENASFVLP</sequence>
<proteinExistence type="predicted"/>
<dbReference type="SUPFAM" id="SSF88723">
    <property type="entry name" value="PIN domain-like"/>
    <property type="match status" value="1"/>
</dbReference>
<keyword evidence="2" id="KW-1185">Reference proteome</keyword>
<dbReference type="EMBL" id="FNPZ01000010">
    <property type="protein sequence ID" value="SDZ56565.1"/>
    <property type="molecule type" value="Genomic_DNA"/>
</dbReference>
<evidence type="ECO:0000313" key="2">
    <source>
        <dbReference type="Proteomes" id="UP000198891"/>
    </source>
</evidence>